<dbReference type="PANTHER" id="PTHR36503:SF2">
    <property type="entry name" value="BLR2408 PROTEIN"/>
    <property type="match status" value="1"/>
</dbReference>
<dbReference type="Proteomes" id="UP000051658">
    <property type="component" value="Unassembled WGS sequence"/>
</dbReference>
<sequence>MRNQLYKKEWGIFMSTMVFVNFPVSDVKRSTEFYEKLGFTKNEAFSNETSSSMVWDENFWIMLLSHDFYRQFINGKEIADAKTTSGTLVAFSLESADAVKKFAETAKQNGGNYYKVEMGIPEDQMFGLEVQDPDGNMLEPTWMSI</sequence>
<dbReference type="eggNOG" id="COG3607">
    <property type="taxonomic scope" value="Bacteria"/>
</dbReference>
<name>A0A0R2HUW6_CARDV</name>
<gene>
    <name evidence="2" type="ORF">IV74_GL001579</name>
</gene>
<dbReference type="AlphaFoldDB" id="A0A0R2HUW6"/>
<organism evidence="2 3">
    <name type="scientific">Carnobacterium divergens DSM 20623</name>
    <dbReference type="NCBI Taxonomy" id="1449336"/>
    <lineage>
        <taxon>Bacteria</taxon>
        <taxon>Bacillati</taxon>
        <taxon>Bacillota</taxon>
        <taxon>Bacilli</taxon>
        <taxon>Lactobacillales</taxon>
        <taxon>Carnobacteriaceae</taxon>
        <taxon>Carnobacterium</taxon>
    </lineage>
</organism>
<dbReference type="InterPro" id="IPR004360">
    <property type="entry name" value="Glyas_Fos-R_dOase_dom"/>
</dbReference>
<evidence type="ECO:0000313" key="2">
    <source>
        <dbReference type="EMBL" id="KRN56465.1"/>
    </source>
</evidence>
<evidence type="ECO:0000313" key="3">
    <source>
        <dbReference type="Proteomes" id="UP000051658"/>
    </source>
</evidence>
<dbReference type="PANTHER" id="PTHR36503">
    <property type="entry name" value="BLR2520 PROTEIN"/>
    <property type="match status" value="1"/>
</dbReference>
<reference evidence="2 3" key="1">
    <citation type="journal article" date="2015" name="Genome Announc.">
        <title>Expanding the biotechnology potential of lactobacilli through comparative genomics of 213 strains and associated genera.</title>
        <authorList>
            <person name="Sun Z."/>
            <person name="Harris H.M."/>
            <person name="McCann A."/>
            <person name="Guo C."/>
            <person name="Argimon S."/>
            <person name="Zhang W."/>
            <person name="Yang X."/>
            <person name="Jeffery I.B."/>
            <person name="Cooney J.C."/>
            <person name="Kagawa T.F."/>
            <person name="Liu W."/>
            <person name="Song Y."/>
            <person name="Salvetti E."/>
            <person name="Wrobel A."/>
            <person name="Rasinkangas P."/>
            <person name="Parkhill J."/>
            <person name="Rea M.C."/>
            <person name="O'Sullivan O."/>
            <person name="Ritari J."/>
            <person name="Douillard F.P."/>
            <person name="Paul Ross R."/>
            <person name="Yang R."/>
            <person name="Briner A.E."/>
            <person name="Felis G.E."/>
            <person name="de Vos W.M."/>
            <person name="Barrangou R."/>
            <person name="Klaenhammer T.R."/>
            <person name="Caufield P.W."/>
            <person name="Cui Y."/>
            <person name="Zhang H."/>
            <person name="O'Toole P.W."/>
        </authorList>
    </citation>
    <scope>NUCLEOTIDE SEQUENCE [LARGE SCALE GENOMIC DNA]</scope>
    <source>
        <strain evidence="2 3">DSM 20623</strain>
    </source>
</reference>
<dbReference type="InterPro" id="IPR029068">
    <property type="entry name" value="Glyas_Bleomycin-R_OHBP_Dase"/>
</dbReference>
<dbReference type="Gene3D" id="3.10.180.10">
    <property type="entry name" value="2,3-Dihydroxybiphenyl 1,2-Dioxygenase, domain 1"/>
    <property type="match status" value="1"/>
</dbReference>
<dbReference type="PROSITE" id="PS51819">
    <property type="entry name" value="VOC"/>
    <property type="match status" value="1"/>
</dbReference>
<dbReference type="InterPro" id="IPR037523">
    <property type="entry name" value="VOC_core"/>
</dbReference>
<accession>A0A0R2HUW6</accession>
<dbReference type="PATRIC" id="fig|1449336.4.peg.1611"/>
<evidence type="ECO:0000259" key="1">
    <source>
        <dbReference type="PROSITE" id="PS51819"/>
    </source>
</evidence>
<keyword evidence="3" id="KW-1185">Reference proteome</keyword>
<dbReference type="Pfam" id="PF00903">
    <property type="entry name" value="Glyoxalase"/>
    <property type="match status" value="1"/>
</dbReference>
<feature type="domain" description="VOC" evidence="1">
    <location>
        <begin position="16"/>
        <end position="143"/>
    </location>
</feature>
<comment type="caution">
    <text evidence="2">The sequence shown here is derived from an EMBL/GenBank/DDBJ whole genome shotgun (WGS) entry which is preliminary data.</text>
</comment>
<dbReference type="EMBL" id="JQBS01000032">
    <property type="protein sequence ID" value="KRN56465.1"/>
    <property type="molecule type" value="Genomic_DNA"/>
</dbReference>
<protein>
    <submittedName>
        <fullName evidence="2">Glyoxalase family protein</fullName>
    </submittedName>
</protein>
<proteinExistence type="predicted"/>
<dbReference type="SUPFAM" id="SSF54593">
    <property type="entry name" value="Glyoxalase/Bleomycin resistance protein/Dihydroxybiphenyl dioxygenase"/>
    <property type="match status" value="1"/>
</dbReference>